<dbReference type="Pfam" id="PF00892">
    <property type="entry name" value="EamA"/>
    <property type="match status" value="1"/>
</dbReference>
<evidence type="ECO:0000259" key="7">
    <source>
        <dbReference type="Pfam" id="PF00892"/>
    </source>
</evidence>
<evidence type="ECO:0000256" key="3">
    <source>
        <dbReference type="ARBA" id="ARBA00022692"/>
    </source>
</evidence>
<feature type="transmembrane region" description="Helical" evidence="6">
    <location>
        <begin position="57"/>
        <end position="77"/>
    </location>
</feature>
<comment type="subcellular location">
    <subcellularLocation>
        <location evidence="1">Membrane</location>
        <topology evidence="1">Multi-pass membrane protein</topology>
    </subcellularLocation>
</comment>
<gene>
    <name evidence="8" type="ORF">GCM10007894_21140</name>
</gene>
<evidence type="ECO:0000313" key="8">
    <source>
        <dbReference type="EMBL" id="GLS84137.1"/>
    </source>
</evidence>
<reference evidence="8 9" key="1">
    <citation type="journal article" date="2014" name="Int. J. Syst. Evol. Microbiol.">
        <title>Complete genome sequence of Corynebacterium casei LMG S-19264T (=DSM 44701T), isolated from a smear-ripened cheese.</title>
        <authorList>
            <consortium name="US DOE Joint Genome Institute (JGI-PGF)"/>
            <person name="Walter F."/>
            <person name="Albersmeier A."/>
            <person name="Kalinowski J."/>
            <person name="Ruckert C."/>
        </authorList>
    </citation>
    <scope>NUCLEOTIDE SEQUENCE [LARGE SCALE GENOMIC DNA]</scope>
    <source>
        <strain evidence="8 9">NBRC 112785</strain>
    </source>
</reference>
<feature type="transmembrane region" description="Helical" evidence="6">
    <location>
        <begin position="154"/>
        <end position="172"/>
    </location>
</feature>
<dbReference type="EMBL" id="BSPO01000003">
    <property type="protein sequence ID" value="GLS84137.1"/>
    <property type="molecule type" value="Genomic_DNA"/>
</dbReference>
<dbReference type="AlphaFoldDB" id="A0AA37WX90"/>
<feature type="domain" description="EamA" evidence="7">
    <location>
        <begin position="58"/>
        <end position="192"/>
    </location>
</feature>
<organism evidence="8 9">
    <name type="scientific">Paraferrimonas haliotis</name>
    <dbReference type="NCBI Taxonomy" id="2013866"/>
    <lineage>
        <taxon>Bacteria</taxon>
        <taxon>Pseudomonadati</taxon>
        <taxon>Pseudomonadota</taxon>
        <taxon>Gammaproteobacteria</taxon>
        <taxon>Alteromonadales</taxon>
        <taxon>Ferrimonadaceae</taxon>
        <taxon>Paraferrimonas</taxon>
    </lineage>
</organism>
<evidence type="ECO:0000256" key="5">
    <source>
        <dbReference type="ARBA" id="ARBA00023136"/>
    </source>
</evidence>
<protein>
    <recommendedName>
        <fullName evidence="7">EamA domain-containing protein</fullName>
    </recommendedName>
</protein>
<comment type="similarity">
    <text evidence="2">Belongs to the EamA transporter family.</text>
</comment>
<evidence type="ECO:0000313" key="9">
    <source>
        <dbReference type="Proteomes" id="UP001157439"/>
    </source>
</evidence>
<comment type="caution">
    <text evidence="8">The sequence shown here is derived from an EMBL/GenBank/DDBJ whole genome shotgun (WGS) entry which is preliminary data.</text>
</comment>
<feature type="transmembrane region" description="Helical" evidence="6">
    <location>
        <begin position="119"/>
        <end position="142"/>
    </location>
</feature>
<dbReference type="PANTHER" id="PTHR32322">
    <property type="entry name" value="INNER MEMBRANE TRANSPORTER"/>
    <property type="match status" value="1"/>
</dbReference>
<feature type="transmembrane region" description="Helical" evidence="6">
    <location>
        <begin position="89"/>
        <end position="107"/>
    </location>
</feature>
<dbReference type="PANTHER" id="PTHR32322:SF2">
    <property type="entry name" value="EAMA DOMAIN-CONTAINING PROTEIN"/>
    <property type="match status" value="1"/>
</dbReference>
<dbReference type="InterPro" id="IPR050638">
    <property type="entry name" value="AA-Vitamin_Transporters"/>
</dbReference>
<keyword evidence="9" id="KW-1185">Reference proteome</keyword>
<evidence type="ECO:0000256" key="2">
    <source>
        <dbReference type="ARBA" id="ARBA00007362"/>
    </source>
</evidence>
<dbReference type="InterPro" id="IPR000620">
    <property type="entry name" value="EamA_dom"/>
</dbReference>
<name>A0AA37WX90_9GAMM</name>
<evidence type="ECO:0000256" key="1">
    <source>
        <dbReference type="ARBA" id="ARBA00004141"/>
    </source>
</evidence>
<keyword evidence="4 6" id="KW-1133">Transmembrane helix</keyword>
<keyword evidence="3 6" id="KW-0812">Transmembrane</keyword>
<keyword evidence="5 6" id="KW-0472">Membrane</keyword>
<proteinExistence type="inferred from homology"/>
<dbReference type="GO" id="GO:0016020">
    <property type="term" value="C:membrane"/>
    <property type="evidence" value="ECO:0007669"/>
    <property type="project" value="UniProtKB-SubCell"/>
</dbReference>
<sequence length="203" mass="22266">MSLLAITFPIFVILINRFVYGQAIVATKLFGLVLVLFGVITLLCDADWSLLTQLEFATGDLLMLVAAFSFAVYSMMLAKRPSEVSGAPLQLGCFIIGWFMLLPFYGVERALVGDYQIDSQAWLSILYIGIAASLISYLLWGYAISKIGAEQAGFIYYLLPLFSAALSVVLLGETIHGWEVGCGLIIIVGILVSQWPKHAKKKD</sequence>
<accession>A0AA37WX90</accession>
<dbReference type="SUPFAM" id="SSF103481">
    <property type="entry name" value="Multidrug resistance efflux transporter EmrE"/>
    <property type="match status" value="1"/>
</dbReference>
<feature type="transmembrane region" description="Helical" evidence="6">
    <location>
        <begin position="178"/>
        <end position="195"/>
    </location>
</feature>
<evidence type="ECO:0000256" key="6">
    <source>
        <dbReference type="SAM" id="Phobius"/>
    </source>
</evidence>
<evidence type="ECO:0000256" key="4">
    <source>
        <dbReference type="ARBA" id="ARBA00022989"/>
    </source>
</evidence>
<dbReference type="InterPro" id="IPR037185">
    <property type="entry name" value="EmrE-like"/>
</dbReference>
<dbReference type="Proteomes" id="UP001157439">
    <property type="component" value="Unassembled WGS sequence"/>
</dbReference>